<reference evidence="2 3" key="1">
    <citation type="journal article" date="2013" name="Proc. Natl. Acad. Sci. U.S.A.">
        <title>Genome of an arbuscular mycorrhizal fungus provides insight into the oldest plant symbiosis.</title>
        <authorList>
            <person name="Tisserant E."/>
            <person name="Malbreil M."/>
            <person name="Kuo A."/>
            <person name="Kohler A."/>
            <person name="Symeonidi A."/>
            <person name="Balestrini R."/>
            <person name="Charron P."/>
            <person name="Duensing N."/>
            <person name="Frei Dit Frey N."/>
            <person name="Gianinazzi-Pearson V."/>
            <person name="Gilbert L.B."/>
            <person name="Handa Y."/>
            <person name="Herr J.R."/>
            <person name="Hijri M."/>
            <person name="Koul R."/>
            <person name="Kawaguchi M."/>
            <person name="Krajinski F."/>
            <person name="Lammers P.J."/>
            <person name="Masclaux F.G."/>
            <person name="Murat C."/>
            <person name="Morin E."/>
            <person name="Ndikumana S."/>
            <person name="Pagni M."/>
            <person name="Petitpierre D."/>
            <person name="Requena N."/>
            <person name="Rosikiewicz P."/>
            <person name="Riley R."/>
            <person name="Saito K."/>
            <person name="San Clemente H."/>
            <person name="Shapiro H."/>
            <person name="van Tuinen D."/>
            <person name="Becard G."/>
            <person name="Bonfante P."/>
            <person name="Paszkowski U."/>
            <person name="Shachar-Hill Y.Y."/>
            <person name="Tuskan G.A."/>
            <person name="Young P.W."/>
            <person name="Sanders I.R."/>
            <person name="Henrissat B."/>
            <person name="Rensing S.A."/>
            <person name="Grigoriev I.V."/>
            <person name="Corradi N."/>
            <person name="Roux C."/>
            <person name="Martin F."/>
        </authorList>
    </citation>
    <scope>NUCLEOTIDE SEQUENCE [LARGE SCALE GENOMIC DNA]</scope>
    <source>
        <strain evidence="2 3">DAOM 197198</strain>
    </source>
</reference>
<keyword evidence="1" id="KW-0812">Transmembrane</keyword>
<comment type="caution">
    <text evidence="2">The sequence shown here is derived from an EMBL/GenBank/DDBJ whole genome shotgun (WGS) entry which is preliminary data.</text>
</comment>
<dbReference type="EMBL" id="AUPC02000346">
    <property type="protein sequence ID" value="POG61335.1"/>
    <property type="molecule type" value="Genomic_DNA"/>
</dbReference>
<accession>A0A2P4P7H0</accession>
<reference evidence="2 3" key="2">
    <citation type="journal article" date="2018" name="New Phytol.">
        <title>High intraspecific genome diversity in the model arbuscular mycorrhizal symbiont Rhizophagus irregularis.</title>
        <authorList>
            <person name="Chen E.C.H."/>
            <person name="Morin E."/>
            <person name="Beaudet D."/>
            <person name="Noel J."/>
            <person name="Yildirir G."/>
            <person name="Ndikumana S."/>
            <person name="Charron P."/>
            <person name="St-Onge C."/>
            <person name="Giorgi J."/>
            <person name="Kruger M."/>
            <person name="Marton T."/>
            <person name="Ropars J."/>
            <person name="Grigoriev I.V."/>
            <person name="Hainaut M."/>
            <person name="Henrissat B."/>
            <person name="Roux C."/>
            <person name="Martin F."/>
            <person name="Corradi N."/>
        </authorList>
    </citation>
    <scope>NUCLEOTIDE SEQUENCE [LARGE SCALE GENOMIC DNA]</scope>
    <source>
        <strain evidence="2 3">DAOM 197198</strain>
    </source>
</reference>
<evidence type="ECO:0000256" key="1">
    <source>
        <dbReference type="SAM" id="Phobius"/>
    </source>
</evidence>
<gene>
    <name evidence="2" type="ORF">GLOIN_2v1704762</name>
</gene>
<keyword evidence="3" id="KW-1185">Reference proteome</keyword>
<protein>
    <submittedName>
        <fullName evidence="2">Uncharacterized protein</fullName>
    </submittedName>
</protein>
<dbReference type="Proteomes" id="UP000018888">
    <property type="component" value="Unassembled WGS sequence"/>
</dbReference>
<feature type="transmembrane region" description="Helical" evidence="1">
    <location>
        <begin position="32"/>
        <end position="51"/>
    </location>
</feature>
<name>A0A2P4P7H0_RHIID</name>
<sequence length="52" mass="6120">MVNVTLVFFSGLLWSCVRILLLEDYLDEKSKVVAFFLPCYLIFIIGFFFSVY</sequence>
<dbReference type="AlphaFoldDB" id="A0A2P4P7H0"/>
<organism evidence="2 3">
    <name type="scientific">Rhizophagus irregularis (strain DAOM 181602 / DAOM 197198 / MUCL 43194)</name>
    <name type="common">Arbuscular mycorrhizal fungus</name>
    <name type="synonym">Glomus intraradices</name>
    <dbReference type="NCBI Taxonomy" id="747089"/>
    <lineage>
        <taxon>Eukaryota</taxon>
        <taxon>Fungi</taxon>
        <taxon>Fungi incertae sedis</taxon>
        <taxon>Mucoromycota</taxon>
        <taxon>Glomeromycotina</taxon>
        <taxon>Glomeromycetes</taxon>
        <taxon>Glomerales</taxon>
        <taxon>Glomeraceae</taxon>
        <taxon>Rhizophagus</taxon>
    </lineage>
</organism>
<keyword evidence="1" id="KW-0472">Membrane</keyword>
<feature type="non-terminal residue" evidence="2">
    <location>
        <position position="52"/>
    </location>
</feature>
<keyword evidence="1" id="KW-1133">Transmembrane helix</keyword>
<evidence type="ECO:0000313" key="3">
    <source>
        <dbReference type="Proteomes" id="UP000018888"/>
    </source>
</evidence>
<evidence type="ECO:0000313" key="2">
    <source>
        <dbReference type="EMBL" id="POG61335.1"/>
    </source>
</evidence>
<proteinExistence type="predicted"/>